<dbReference type="EnsemblPlants" id="EMT06590">
    <property type="protein sequence ID" value="EMT06590"/>
    <property type="gene ID" value="F775_16298"/>
</dbReference>
<dbReference type="PANTHER" id="PTHR35686:SF1">
    <property type="entry name" value="KINETOCHORE PROTEIN"/>
    <property type="match status" value="1"/>
</dbReference>
<reference evidence="2" key="1">
    <citation type="submission" date="2015-06" db="UniProtKB">
        <authorList>
            <consortium name="EnsemblPlants"/>
        </authorList>
    </citation>
    <scope>IDENTIFICATION</scope>
</reference>
<protein>
    <submittedName>
        <fullName evidence="2">Uncharacterized protein</fullName>
    </submittedName>
</protein>
<feature type="region of interest" description="Disordered" evidence="1">
    <location>
        <begin position="168"/>
        <end position="191"/>
    </location>
</feature>
<name>M8AY15_AEGTA</name>
<feature type="compositionally biased region" description="Basic and acidic residues" evidence="1">
    <location>
        <begin position="168"/>
        <end position="180"/>
    </location>
</feature>
<dbReference type="PANTHER" id="PTHR35686">
    <property type="entry name" value="KINETOCHORE PROTEIN"/>
    <property type="match status" value="1"/>
</dbReference>
<evidence type="ECO:0000256" key="1">
    <source>
        <dbReference type="SAM" id="MobiDB-lite"/>
    </source>
</evidence>
<dbReference type="AlphaFoldDB" id="M8AY15"/>
<feature type="region of interest" description="Disordered" evidence="1">
    <location>
        <begin position="1"/>
        <end position="25"/>
    </location>
</feature>
<proteinExistence type="predicted"/>
<accession>M8AY15</accession>
<sequence length="428" mass="47625">MAGHNESTIWDEVHEEADELAHVHKDPHARSVSLLSAGTSKRSKCENKLKFSIRGFNSILSGVKSENLYAGEQEVSSGMRPAKAIETMMAEQFENIDEETETEELPPDFAHPTKNANISVAELLEDLQDRSASSVRTSFSIHQQTEAKEGKPKVPTSGKKILALLGQRDLDSEEHSEHAIGETSSEDEAEDTVRNNLTMVNKDVKGNRKTMSDLFQEAFTATDMEGTALPMRSTGAGYYGRMQQIMQMEKDRHAEFSRQYNKARDYLGDSNGVTVQILSRSLEGKLTVCLCLLKEKSNVCVSSLSFKSSVLSFTYCLQQINILFLYYFPRKLPLTDCDMDDSSSKRTIIFSPKICDNVDLVEGNIIHIHPPWCRKAARTASHSGMQNLENSTEHLRVQSDAAVGPENDAQERKAMSHRMAGAGLPICV</sequence>
<organism evidence="2">
    <name type="scientific">Aegilops tauschii</name>
    <name type="common">Tausch's goatgrass</name>
    <name type="synonym">Aegilops squarrosa</name>
    <dbReference type="NCBI Taxonomy" id="37682"/>
    <lineage>
        <taxon>Eukaryota</taxon>
        <taxon>Viridiplantae</taxon>
        <taxon>Streptophyta</taxon>
        <taxon>Embryophyta</taxon>
        <taxon>Tracheophyta</taxon>
        <taxon>Spermatophyta</taxon>
        <taxon>Magnoliopsida</taxon>
        <taxon>Liliopsida</taxon>
        <taxon>Poales</taxon>
        <taxon>Poaceae</taxon>
        <taxon>BOP clade</taxon>
        <taxon>Pooideae</taxon>
        <taxon>Triticodae</taxon>
        <taxon>Triticeae</taxon>
        <taxon>Triticinae</taxon>
        <taxon>Aegilops</taxon>
    </lineage>
</organism>
<evidence type="ECO:0000313" key="2">
    <source>
        <dbReference type="EnsemblPlants" id="EMT06590"/>
    </source>
</evidence>